<feature type="compositionally biased region" description="Polar residues" evidence="12">
    <location>
        <begin position="740"/>
        <end position="760"/>
    </location>
</feature>
<dbReference type="InterPro" id="IPR000719">
    <property type="entry name" value="Prot_kinase_dom"/>
</dbReference>
<feature type="binding site" evidence="10">
    <location>
        <position position="33"/>
    </location>
    <ligand>
        <name>ATP</name>
        <dbReference type="ChEBI" id="CHEBI:30616"/>
    </ligand>
</feature>
<evidence type="ECO:0000313" key="14">
    <source>
        <dbReference type="Ensembl" id="ENSMMMP00000016810.1"/>
    </source>
</evidence>
<keyword evidence="4" id="KW-0808">Transferase</keyword>
<dbReference type="PROSITE" id="PS50011">
    <property type="entry name" value="PROTEIN_KINASE_DOM"/>
    <property type="match status" value="1"/>
</dbReference>
<keyword evidence="15" id="KW-1185">Reference proteome</keyword>
<dbReference type="GO" id="GO:0005524">
    <property type="term" value="F:ATP binding"/>
    <property type="evidence" value="ECO:0007669"/>
    <property type="project" value="UniProtKB-UniRule"/>
</dbReference>
<evidence type="ECO:0000313" key="15">
    <source>
        <dbReference type="Proteomes" id="UP000694407"/>
    </source>
</evidence>
<comment type="catalytic activity">
    <reaction evidence="8">
        <text>L-threonyl-[protein] + ATP = O-phospho-L-threonyl-[protein] + ADP + H(+)</text>
        <dbReference type="Rhea" id="RHEA:46608"/>
        <dbReference type="Rhea" id="RHEA-COMP:11060"/>
        <dbReference type="Rhea" id="RHEA-COMP:11605"/>
        <dbReference type="ChEBI" id="CHEBI:15378"/>
        <dbReference type="ChEBI" id="CHEBI:30013"/>
        <dbReference type="ChEBI" id="CHEBI:30616"/>
        <dbReference type="ChEBI" id="CHEBI:61977"/>
        <dbReference type="ChEBI" id="CHEBI:456216"/>
        <dbReference type="EC" id="2.7.11.1"/>
    </reaction>
</comment>
<feature type="compositionally biased region" description="Polar residues" evidence="12">
    <location>
        <begin position="536"/>
        <end position="545"/>
    </location>
</feature>
<sequence length="1132" mass="129145">MEKYARVQKIGEGSFGKAILVESTEDGRQYVIKEINISRMSSKEREESRREVAVLANMKHPNIVQYRESFEENGSLYIVMDYCEGGDLFKRINAQKGILFQEDQTVELARTCIGTPYYLSPEICENKPYNNKSDIWALGCVLYEMCTLKHAFEAGNMKNLVLKIISGSFPPVSLHYSYDLRSLLSQLFKRNPRDRPSVNSILEKGFIAKRIEKFLSPQLIAEEFCLKTFSKFGAQPITAKRPTSGQSLVSVMPAQKITKPAAKYGIPLTYKKHGDKKLLEKKPLQKYKQAHQTPVKKVNPGEERRKMFEEQARKRRLDFIEKEKKQKDQISLMKAEQMKRQEKERASFFGSGGTVAPSSSRGQYEHYHAIFDQMQQQRAEDNEVKWKGEIRSRPERQKGQLDIERAKQVEEFLQRKREAMQNKARAEGHMVYLARLRQIRLQNFNERQQIKARLRGEKKETDHSKGQEGSEEADLRRKKIESLKAQANARAAVLKEQLERKRKEAYEREKKVWEEQLVAKGIKSSDVSPPLGQHETGGSPSKHQMKSVISVTSALKEVGMDINLTDTQETSEEMQKNNNAISSKREILRRLNENLKAQEEDEKGKQHQSDICEIIVHEDTKECEKEKPVSSDRKKWEVGGQLVIPLDELTLDTSFSATEKHTVGEVVKIEPSGSPRKVWGKSPADSVLKILGEAELQLQTELLENTTIKSEISSEGEKYTPLIIGEETIQCVSHEINPSASVDSSIDTKSPKFSETSPQISMKPEGNIEEPDLETEVLQEPSRKNKDGSLPCIVTDVWISEEKETKETKLEDREAIQQNEVSEDGILRNVDHFSESHTEPGIDDSQHSNCDIDKSIQPEPFFQKVVHSEQLNLVSQGQSIQCLPEESIPLRSHSDSPPRNKNKNSLLIGLSTGLFDANNPKMLRTCSLPDLSKLFSTLMDVPTVGDVHQDNLEIDEIEDEHVKEGPSDSEDIVFEETDTDLQELQASMEQLLREQPGEEYSEEEESILKNSDVEQTANGTDLADDENPSSESALNEEWHSDNSDGETTSECEYDSVFNHLEELRLHLEQEMGFEKFFEVYEKIKVIHEDEDENIEICSTIVQNILGNEHQHLYAKILHLVMADGAYQEDNDE</sequence>
<feature type="coiled-coil region" evidence="11">
    <location>
        <begin position="578"/>
        <end position="608"/>
    </location>
</feature>
<feature type="domain" description="Protein kinase" evidence="13">
    <location>
        <begin position="4"/>
        <end position="207"/>
    </location>
</feature>
<dbReference type="FunFam" id="3.30.200.20:FF:000097">
    <property type="entry name" value="Probable serine/threonine-protein kinase nek1"/>
    <property type="match status" value="1"/>
</dbReference>
<feature type="region of interest" description="Disordered" evidence="12">
    <location>
        <begin position="524"/>
        <end position="545"/>
    </location>
</feature>
<evidence type="ECO:0000256" key="8">
    <source>
        <dbReference type="ARBA" id="ARBA00047899"/>
    </source>
</evidence>
<feature type="compositionally biased region" description="Basic and acidic residues" evidence="12">
    <location>
        <begin position="454"/>
        <end position="468"/>
    </location>
</feature>
<reference evidence="14" key="2">
    <citation type="submission" date="2025-09" db="UniProtKB">
        <authorList>
            <consortium name="Ensembl"/>
        </authorList>
    </citation>
    <scope>IDENTIFICATION</scope>
</reference>
<evidence type="ECO:0000256" key="3">
    <source>
        <dbReference type="ARBA" id="ARBA00022527"/>
    </source>
</evidence>
<protein>
    <recommendedName>
        <fullName evidence="2">non-specific serine/threonine protein kinase</fullName>
        <ecNumber evidence="2">2.7.11.1</ecNumber>
    </recommendedName>
</protein>
<feature type="coiled-coil region" evidence="11">
    <location>
        <begin position="477"/>
        <end position="516"/>
    </location>
</feature>
<evidence type="ECO:0000256" key="2">
    <source>
        <dbReference type="ARBA" id="ARBA00012513"/>
    </source>
</evidence>
<dbReference type="Ensembl" id="ENSMMMT00000019141.1">
    <property type="protein sequence ID" value="ENSMMMP00000016810.1"/>
    <property type="gene ID" value="ENSMMMG00000014666.1"/>
</dbReference>
<evidence type="ECO:0000256" key="1">
    <source>
        <dbReference type="ARBA" id="ARBA00010886"/>
    </source>
</evidence>
<feature type="region of interest" description="Disordered" evidence="12">
    <location>
        <begin position="740"/>
        <end position="771"/>
    </location>
</feature>
<dbReference type="Pfam" id="PF00069">
    <property type="entry name" value="Pkinase"/>
    <property type="match status" value="2"/>
</dbReference>
<dbReference type="PANTHER" id="PTHR44899:SF4">
    <property type="entry name" value="SERINE_THREONINE-PROTEIN KINASE NEK1"/>
    <property type="match status" value="1"/>
</dbReference>
<dbReference type="PANTHER" id="PTHR44899">
    <property type="entry name" value="CAMK FAMILY PROTEIN KINASE"/>
    <property type="match status" value="1"/>
</dbReference>
<keyword evidence="3" id="KW-0723">Serine/threonine-protein kinase</keyword>
<dbReference type="Gene3D" id="3.30.200.20">
    <property type="entry name" value="Phosphorylase Kinase, domain 1"/>
    <property type="match status" value="1"/>
</dbReference>
<dbReference type="EC" id="2.7.11.1" evidence="2"/>
<evidence type="ECO:0000256" key="11">
    <source>
        <dbReference type="SAM" id="Coils"/>
    </source>
</evidence>
<organism evidence="14 15">
    <name type="scientific">Marmota marmota marmota</name>
    <name type="common">Alpine marmot</name>
    <dbReference type="NCBI Taxonomy" id="9994"/>
    <lineage>
        <taxon>Eukaryota</taxon>
        <taxon>Metazoa</taxon>
        <taxon>Chordata</taxon>
        <taxon>Craniata</taxon>
        <taxon>Vertebrata</taxon>
        <taxon>Euteleostomi</taxon>
        <taxon>Mammalia</taxon>
        <taxon>Eutheria</taxon>
        <taxon>Euarchontoglires</taxon>
        <taxon>Glires</taxon>
        <taxon>Rodentia</taxon>
        <taxon>Sciuromorpha</taxon>
        <taxon>Sciuridae</taxon>
        <taxon>Xerinae</taxon>
        <taxon>Marmotini</taxon>
        <taxon>Marmota</taxon>
    </lineage>
</organism>
<reference evidence="14" key="1">
    <citation type="submission" date="2025-08" db="UniProtKB">
        <authorList>
            <consortium name="Ensembl"/>
        </authorList>
    </citation>
    <scope>IDENTIFICATION</scope>
</reference>
<accession>A0A8C5ZMP8</accession>
<evidence type="ECO:0000256" key="12">
    <source>
        <dbReference type="SAM" id="MobiDB-lite"/>
    </source>
</evidence>
<evidence type="ECO:0000256" key="10">
    <source>
        <dbReference type="PROSITE-ProRule" id="PRU10141"/>
    </source>
</evidence>
<evidence type="ECO:0000256" key="5">
    <source>
        <dbReference type="ARBA" id="ARBA00022741"/>
    </source>
</evidence>
<dbReference type="FunFam" id="1.10.510.10:FF:002911">
    <property type="match status" value="1"/>
</dbReference>
<evidence type="ECO:0000256" key="4">
    <source>
        <dbReference type="ARBA" id="ARBA00022679"/>
    </source>
</evidence>
<dbReference type="Proteomes" id="UP000694407">
    <property type="component" value="Unplaced"/>
</dbReference>
<keyword evidence="5 10" id="KW-0547">Nucleotide-binding</keyword>
<dbReference type="InterPro" id="IPR017441">
    <property type="entry name" value="Protein_kinase_ATP_BS"/>
</dbReference>
<keyword evidence="6" id="KW-0418">Kinase</keyword>
<feature type="region of interest" description="Disordered" evidence="12">
    <location>
        <begin position="453"/>
        <end position="475"/>
    </location>
</feature>
<dbReference type="SUPFAM" id="SSF56112">
    <property type="entry name" value="Protein kinase-like (PK-like)"/>
    <property type="match status" value="1"/>
</dbReference>
<dbReference type="InterPro" id="IPR011009">
    <property type="entry name" value="Kinase-like_dom_sf"/>
</dbReference>
<feature type="region of interest" description="Disordered" evidence="12">
    <location>
        <begin position="992"/>
        <end position="1049"/>
    </location>
</feature>
<comment type="similarity">
    <text evidence="1">Belongs to the protein kinase superfamily. NEK Ser/Thr protein kinase family. NIMA subfamily.</text>
</comment>
<evidence type="ECO:0000256" key="9">
    <source>
        <dbReference type="ARBA" id="ARBA00048679"/>
    </source>
</evidence>
<evidence type="ECO:0000256" key="6">
    <source>
        <dbReference type="ARBA" id="ARBA00022777"/>
    </source>
</evidence>
<keyword evidence="11" id="KW-0175">Coiled coil</keyword>
<dbReference type="Gene3D" id="1.10.510.10">
    <property type="entry name" value="Transferase(Phosphotransferase) domain 1"/>
    <property type="match status" value="1"/>
</dbReference>
<dbReference type="PROSITE" id="PS00107">
    <property type="entry name" value="PROTEIN_KINASE_ATP"/>
    <property type="match status" value="1"/>
</dbReference>
<dbReference type="GeneTree" id="ENSGT00940000158460"/>
<evidence type="ECO:0000256" key="7">
    <source>
        <dbReference type="ARBA" id="ARBA00022840"/>
    </source>
</evidence>
<name>A0A8C5ZMP8_MARMA</name>
<proteinExistence type="inferred from homology"/>
<dbReference type="GO" id="GO:0004674">
    <property type="term" value="F:protein serine/threonine kinase activity"/>
    <property type="evidence" value="ECO:0007669"/>
    <property type="project" value="UniProtKB-KW"/>
</dbReference>
<keyword evidence="7 10" id="KW-0067">ATP-binding</keyword>
<comment type="catalytic activity">
    <reaction evidence="9">
        <text>L-seryl-[protein] + ATP = O-phospho-L-seryl-[protein] + ADP + H(+)</text>
        <dbReference type="Rhea" id="RHEA:17989"/>
        <dbReference type="Rhea" id="RHEA-COMP:9863"/>
        <dbReference type="Rhea" id="RHEA-COMP:11604"/>
        <dbReference type="ChEBI" id="CHEBI:15378"/>
        <dbReference type="ChEBI" id="CHEBI:29999"/>
        <dbReference type="ChEBI" id="CHEBI:30616"/>
        <dbReference type="ChEBI" id="CHEBI:83421"/>
        <dbReference type="ChEBI" id="CHEBI:456216"/>
        <dbReference type="EC" id="2.7.11.1"/>
    </reaction>
</comment>
<evidence type="ECO:0000259" key="13">
    <source>
        <dbReference type="PROSITE" id="PS50011"/>
    </source>
</evidence>
<dbReference type="InterPro" id="IPR051131">
    <property type="entry name" value="NEK_Ser/Thr_kinase_NIMA"/>
</dbReference>
<dbReference type="AlphaFoldDB" id="A0A8C5ZMP8"/>